<evidence type="ECO:0000259" key="1">
    <source>
        <dbReference type="Pfam" id="PF03101"/>
    </source>
</evidence>
<dbReference type="Proteomes" id="UP001153076">
    <property type="component" value="Unassembled WGS sequence"/>
</dbReference>
<gene>
    <name evidence="2" type="ORF">Cgig2_016488</name>
</gene>
<organism evidence="2 3">
    <name type="scientific">Carnegiea gigantea</name>
    <dbReference type="NCBI Taxonomy" id="171969"/>
    <lineage>
        <taxon>Eukaryota</taxon>
        <taxon>Viridiplantae</taxon>
        <taxon>Streptophyta</taxon>
        <taxon>Embryophyta</taxon>
        <taxon>Tracheophyta</taxon>
        <taxon>Spermatophyta</taxon>
        <taxon>Magnoliopsida</taxon>
        <taxon>eudicotyledons</taxon>
        <taxon>Gunneridae</taxon>
        <taxon>Pentapetalae</taxon>
        <taxon>Caryophyllales</taxon>
        <taxon>Cactineae</taxon>
        <taxon>Cactaceae</taxon>
        <taxon>Cactoideae</taxon>
        <taxon>Echinocereeae</taxon>
        <taxon>Carnegiea</taxon>
    </lineage>
</organism>
<feature type="domain" description="FAR1" evidence="1">
    <location>
        <begin position="88"/>
        <end position="140"/>
    </location>
</feature>
<name>A0A9Q1JLK1_9CARY</name>
<dbReference type="PANTHER" id="PTHR46328">
    <property type="entry name" value="FAR-RED IMPAIRED RESPONSIVE (FAR1) FAMILY PROTEIN-RELATED"/>
    <property type="match status" value="1"/>
</dbReference>
<evidence type="ECO:0000313" key="3">
    <source>
        <dbReference type="Proteomes" id="UP001153076"/>
    </source>
</evidence>
<accession>A0A9Q1JLK1</accession>
<evidence type="ECO:0000313" key="2">
    <source>
        <dbReference type="EMBL" id="KAJ8422915.1"/>
    </source>
</evidence>
<reference evidence="2" key="1">
    <citation type="submission" date="2022-04" db="EMBL/GenBank/DDBJ databases">
        <title>Carnegiea gigantea Genome sequencing and assembly v2.</title>
        <authorList>
            <person name="Copetti D."/>
            <person name="Sanderson M.J."/>
            <person name="Burquez A."/>
            <person name="Wojciechowski M.F."/>
        </authorList>
    </citation>
    <scope>NUCLEOTIDE SEQUENCE</scope>
    <source>
        <strain evidence="2">SGP5-SGP5p</strain>
        <tissue evidence="2">Aerial part</tissue>
    </source>
</reference>
<dbReference type="AlphaFoldDB" id="A0A9Q1JLK1"/>
<protein>
    <recommendedName>
        <fullName evidence="1">FAR1 domain-containing protein</fullName>
    </recommendedName>
</protein>
<sequence>MEYAGQVSTLAQPPSSPPSSCSPQCAAEFATLLINCILETTQEVGEQHQTLEKCKSPTQIIKEWIPFCEEELKPKEGLEFANLDECDKFYKSYAHQVGFSIHNKKTKEGTHKYKYCVCSKQGFRRTSPNVNPNRKVKLTREDRPLQMEHEDKLISRNWLEFLDYMRVTKRDVKKLTTSSRGVHNELDGTTSARKMSELESFIGSNAPIQIGILPPKQCK</sequence>
<dbReference type="Pfam" id="PF03101">
    <property type="entry name" value="FAR1"/>
    <property type="match status" value="1"/>
</dbReference>
<dbReference type="OrthoDB" id="691593at2759"/>
<comment type="caution">
    <text evidence="2">The sequence shown here is derived from an EMBL/GenBank/DDBJ whole genome shotgun (WGS) entry which is preliminary data.</text>
</comment>
<dbReference type="PANTHER" id="PTHR46328:SF30">
    <property type="entry name" value="OS04G0641500 PROTEIN"/>
    <property type="match status" value="1"/>
</dbReference>
<keyword evidence="3" id="KW-1185">Reference proteome</keyword>
<proteinExistence type="predicted"/>
<dbReference type="InterPro" id="IPR004330">
    <property type="entry name" value="FAR1_DNA_bnd_dom"/>
</dbReference>
<dbReference type="EMBL" id="JAKOGI010002109">
    <property type="protein sequence ID" value="KAJ8422915.1"/>
    <property type="molecule type" value="Genomic_DNA"/>
</dbReference>